<dbReference type="EC" id="4.1.1.37" evidence="2"/>
<accession>A0A7W9WNZ3</accession>
<dbReference type="RefSeq" id="WP_052355897.1">
    <property type="nucleotide sequence ID" value="NZ_JACHIB010000006.1"/>
</dbReference>
<dbReference type="Gene3D" id="3.20.20.210">
    <property type="match status" value="1"/>
</dbReference>
<evidence type="ECO:0000313" key="3">
    <source>
        <dbReference type="Proteomes" id="UP000541136"/>
    </source>
</evidence>
<dbReference type="Proteomes" id="UP000541136">
    <property type="component" value="Unassembled WGS sequence"/>
</dbReference>
<dbReference type="Pfam" id="PF01208">
    <property type="entry name" value="URO-D"/>
    <property type="match status" value="1"/>
</dbReference>
<reference evidence="2 3" key="1">
    <citation type="submission" date="2020-08" db="EMBL/GenBank/DDBJ databases">
        <title>Genomic Encyclopedia of Type Strains, Phase IV (KMG-IV): sequencing the most valuable type-strain genomes for metagenomic binning, comparative biology and taxonomic classification.</title>
        <authorList>
            <person name="Goeker M."/>
        </authorList>
    </citation>
    <scope>NUCLEOTIDE SEQUENCE [LARGE SCALE GENOMIC DNA]</scope>
    <source>
        <strain evidence="2 3">DSM 12141</strain>
    </source>
</reference>
<keyword evidence="2" id="KW-0456">Lyase</keyword>
<organism evidence="2 3">
    <name type="scientific">Castellaniella defragrans</name>
    <name type="common">Alcaligenes defragrans</name>
    <dbReference type="NCBI Taxonomy" id="75697"/>
    <lineage>
        <taxon>Bacteria</taxon>
        <taxon>Pseudomonadati</taxon>
        <taxon>Pseudomonadota</taxon>
        <taxon>Betaproteobacteria</taxon>
        <taxon>Burkholderiales</taxon>
        <taxon>Alcaligenaceae</taxon>
        <taxon>Castellaniella</taxon>
    </lineage>
</organism>
<dbReference type="InterPro" id="IPR038071">
    <property type="entry name" value="UROD/MetE-like_sf"/>
</dbReference>
<sequence length="312" mass="34302">MDKMQRFMAAARGERVDAPPVGSWIHFGSALWEPELSADVHLRFLRAYDWDYLKVMDDYRFPTEGGLREAATVDDLRAIGGAHLPYDNFDRQMEVLRRIKRGAPDVPTLDTVFSPFQTVIRALGDGVVPLFKAHPEAAHEVIGRVADRLADFVRASAGVTDGIFFAVNGACADADGWGLDAAQFADWVAPYDKRVLEAAGDRVRVIHVHGYDLIPEWVDDYPAEVMSWSHNQSRPTLGEVARAGRYVPMGGLNEVGTLYWAPSKVRANVLASRRETGDRLIVAPGCTLHSDTPPAIFHALAAAARMPLPAGD</sequence>
<dbReference type="EMBL" id="JACHIB010000006">
    <property type="protein sequence ID" value="MBB6083270.1"/>
    <property type="molecule type" value="Genomic_DNA"/>
</dbReference>
<name>A0A7W9WNZ3_CASDE</name>
<proteinExistence type="predicted"/>
<dbReference type="SUPFAM" id="SSF51726">
    <property type="entry name" value="UROD/MetE-like"/>
    <property type="match status" value="1"/>
</dbReference>
<feature type="domain" description="Uroporphyrinogen decarboxylase (URO-D)" evidence="1">
    <location>
        <begin position="69"/>
        <end position="305"/>
    </location>
</feature>
<protein>
    <submittedName>
        <fullName evidence="2">Uroporphyrinogen decarboxylase</fullName>
        <ecNumber evidence="2">4.1.1.37</ecNumber>
    </submittedName>
</protein>
<evidence type="ECO:0000313" key="2">
    <source>
        <dbReference type="EMBL" id="MBB6083270.1"/>
    </source>
</evidence>
<dbReference type="AlphaFoldDB" id="A0A7W9WNZ3"/>
<dbReference type="InterPro" id="IPR000257">
    <property type="entry name" value="Uroporphyrinogen_deCOase"/>
</dbReference>
<comment type="caution">
    <text evidence="2">The sequence shown here is derived from an EMBL/GenBank/DDBJ whole genome shotgun (WGS) entry which is preliminary data.</text>
</comment>
<dbReference type="GO" id="GO:0006779">
    <property type="term" value="P:porphyrin-containing compound biosynthetic process"/>
    <property type="evidence" value="ECO:0007669"/>
    <property type="project" value="InterPro"/>
</dbReference>
<dbReference type="GO" id="GO:0004853">
    <property type="term" value="F:uroporphyrinogen decarboxylase activity"/>
    <property type="evidence" value="ECO:0007669"/>
    <property type="project" value="UniProtKB-EC"/>
</dbReference>
<evidence type="ECO:0000259" key="1">
    <source>
        <dbReference type="Pfam" id="PF01208"/>
    </source>
</evidence>
<gene>
    <name evidence="2" type="ORF">HNR28_001307</name>
</gene>